<evidence type="ECO:0000313" key="4">
    <source>
        <dbReference type="EMBL" id="KAG1827174.1"/>
    </source>
</evidence>
<dbReference type="AlphaFoldDB" id="A0A9P7JKF8"/>
<keyword evidence="2" id="KW-0472">Membrane</keyword>
<dbReference type="EMBL" id="JABBWG010000001">
    <property type="protein sequence ID" value="KAG1827174.1"/>
    <property type="molecule type" value="Genomic_DNA"/>
</dbReference>
<feature type="region of interest" description="Disordered" evidence="1">
    <location>
        <begin position="282"/>
        <end position="332"/>
    </location>
</feature>
<feature type="chain" id="PRO_5040246213" description="Transmembrane protein" evidence="3">
    <location>
        <begin position="28"/>
        <end position="332"/>
    </location>
</feature>
<feature type="compositionally biased region" description="Polar residues" evidence="1">
    <location>
        <begin position="316"/>
        <end position="332"/>
    </location>
</feature>
<keyword evidence="3" id="KW-0732">Signal</keyword>
<dbReference type="GeneID" id="64636093"/>
<protein>
    <recommendedName>
        <fullName evidence="6">Transmembrane protein</fullName>
    </recommendedName>
</protein>
<evidence type="ECO:0000313" key="5">
    <source>
        <dbReference type="Proteomes" id="UP000807769"/>
    </source>
</evidence>
<gene>
    <name evidence="4" type="ORF">BJ212DRAFT_1572657</name>
</gene>
<name>A0A9P7JKF8_9AGAM</name>
<proteinExistence type="predicted"/>
<evidence type="ECO:0008006" key="6">
    <source>
        <dbReference type="Google" id="ProtNLM"/>
    </source>
</evidence>
<feature type="signal peptide" evidence="3">
    <location>
        <begin position="1"/>
        <end position="27"/>
    </location>
</feature>
<keyword evidence="2" id="KW-1133">Transmembrane helix</keyword>
<evidence type="ECO:0000256" key="3">
    <source>
        <dbReference type="SAM" id="SignalP"/>
    </source>
</evidence>
<keyword evidence="5" id="KW-1185">Reference proteome</keyword>
<evidence type="ECO:0000256" key="2">
    <source>
        <dbReference type="SAM" id="Phobius"/>
    </source>
</evidence>
<organism evidence="4 5">
    <name type="scientific">Suillus subaureus</name>
    <dbReference type="NCBI Taxonomy" id="48587"/>
    <lineage>
        <taxon>Eukaryota</taxon>
        <taxon>Fungi</taxon>
        <taxon>Dikarya</taxon>
        <taxon>Basidiomycota</taxon>
        <taxon>Agaricomycotina</taxon>
        <taxon>Agaricomycetes</taxon>
        <taxon>Agaricomycetidae</taxon>
        <taxon>Boletales</taxon>
        <taxon>Suillineae</taxon>
        <taxon>Suillaceae</taxon>
        <taxon>Suillus</taxon>
    </lineage>
</organism>
<reference evidence="4" key="1">
    <citation type="journal article" date="2020" name="New Phytol.">
        <title>Comparative genomics reveals dynamic genome evolution in host specialist ectomycorrhizal fungi.</title>
        <authorList>
            <person name="Lofgren L.A."/>
            <person name="Nguyen N.H."/>
            <person name="Vilgalys R."/>
            <person name="Ruytinx J."/>
            <person name="Liao H.L."/>
            <person name="Branco S."/>
            <person name="Kuo A."/>
            <person name="LaButti K."/>
            <person name="Lipzen A."/>
            <person name="Andreopoulos W."/>
            <person name="Pangilinan J."/>
            <person name="Riley R."/>
            <person name="Hundley H."/>
            <person name="Na H."/>
            <person name="Barry K."/>
            <person name="Grigoriev I.V."/>
            <person name="Stajich J.E."/>
            <person name="Kennedy P.G."/>
        </authorList>
    </citation>
    <scope>NUCLEOTIDE SEQUENCE</scope>
    <source>
        <strain evidence="4">MN1</strain>
    </source>
</reference>
<dbReference type="Proteomes" id="UP000807769">
    <property type="component" value="Unassembled WGS sequence"/>
</dbReference>
<dbReference type="RefSeq" id="XP_041200021.1">
    <property type="nucleotide sequence ID" value="XM_041342077.1"/>
</dbReference>
<evidence type="ECO:0000256" key="1">
    <source>
        <dbReference type="SAM" id="MobiDB-lite"/>
    </source>
</evidence>
<comment type="caution">
    <text evidence="4">The sequence shown here is derived from an EMBL/GenBank/DDBJ whole genome shotgun (WGS) entry which is preliminary data.</text>
</comment>
<sequence>MMPPLRTKAWSLVVVLAAALVPRGAFAQTSDVTCLSSFGWMNNSLGQDPCVVASYLWSVCAPMNFVPLSPGWVYAGPSAASANSCICNTVTYSMIGACSVCQNASYESWSTWSSSCSQISIREYPDDIPARTKVPNWAYLNVTGSGFDPNAAQNNGDLPESTATNVQSTTTVTYSTTLSASLTSVSVSLTSSSGGATGSSTTLASDSTSSNAGAIAGGVVGGIVGAGAIIGLATWYFVKRRRSSTTPSTAFNDIGGGPGHTQSFYSINTTTFPMARQSRLYDPSDPTTFPDRPHSFAGPVASSSNIDLTPSIPSPVFSQQSRLGQYPSIPQV</sequence>
<dbReference type="OrthoDB" id="2526171at2759"/>
<keyword evidence="2" id="KW-0812">Transmembrane</keyword>
<accession>A0A9P7JKF8</accession>
<feature type="transmembrane region" description="Helical" evidence="2">
    <location>
        <begin position="214"/>
        <end position="238"/>
    </location>
</feature>